<dbReference type="EMBL" id="MPUH01001373">
    <property type="protein sequence ID" value="OMJ68168.1"/>
    <property type="molecule type" value="Genomic_DNA"/>
</dbReference>
<proteinExistence type="predicted"/>
<keyword evidence="2" id="KW-1185">Reference proteome</keyword>
<organism evidence="1 2">
    <name type="scientific">Stentor coeruleus</name>
    <dbReference type="NCBI Taxonomy" id="5963"/>
    <lineage>
        <taxon>Eukaryota</taxon>
        <taxon>Sar</taxon>
        <taxon>Alveolata</taxon>
        <taxon>Ciliophora</taxon>
        <taxon>Postciliodesmatophora</taxon>
        <taxon>Heterotrichea</taxon>
        <taxon>Heterotrichida</taxon>
        <taxon>Stentoridae</taxon>
        <taxon>Stentor</taxon>
    </lineage>
</organism>
<dbReference type="AlphaFoldDB" id="A0A1R2AUH3"/>
<name>A0A1R2AUH3_9CILI</name>
<protein>
    <submittedName>
        <fullName evidence="1">Uncharacterized protein</fullName>
    </submittedName>
</protein>
<evidence type="ECO:0000313" key="2">
    <source>
        <dbReference type="Proteomes" id="UP000187209"/>
    </source>
</evidence>
<reference evidence="1 2" key="1">
    <citation type="submission" date="2016-11" db="EMBL/GenBank/DDBJ databases">
        <title>The macronuclear genome of Stentor coeruleus: a giant cell with tiny introns.</title>
        <authorList>
            <person name="Slabodnick M."/>
            <person name="Ruby J.G."/>
            <person name="Reiff S.B."/>
            <person name="Swart E.C."/>
            <person name="Gosai S."/>
            <person name="Prabakaran S."/>
            <person name="Witkowska E."/>
            <person name="Larue G.E."/>
            <person name="Fisher S."/>
            <person name="Freeman R.M."/>
            <person name="Gunawardena J."/>
            <person name="Chu W."/>
            <person name="Stover N.A."/>
            <person name="Gregory B.D."/>
            <person name="Nowacki M."/>
            <person name="Derisi J."/>
            <person name="Roy S.W."/>
            <person name="Marshall W.F."/>
            <person name="Sood P."/>
        </authorList>
    </citation>
    <scope>NUCLEOTIDE SEQUENCE [LARGE SCALE GENOMIC DNA]</scope>
    <source>
        <strain evidence="1">WM001</strain>
    </source>
</reference>
<evidence type="ECO:0000313" key="1">
    <source>
        <dbReference type="EMBL" id="OMJ68168.1"/>
    </source>
</evidence>
<comment type="caution">
    <text evidence="1">The sequence shown here is derived from an EMBL/GenBank/DDBJ whole genome shotgun (WGS) entry which is preliminary data.</text>
</comment>
<accession>A0A1R2AUH3</accession>
<dbReference type="Proteomes" id="UP000187209">
    <property type="component" value="Unassembled WGS sequence"/>
</dbReference>
<gene>
    <name evidence="1" type="ORF">SteCoe_34461</name>
</gene>
<sequence length="145" mass="16790">MHYLERESRVLEESKSREQFSIPSSIVSRIGPPETNLVESSSLENFRFSFAETQAEIEAQNFLQIISSGNPSLSKAIVLKELESMKMQMEMINKKLEYNLSILKENQERQELLAMIEGLINYEIKRNKTTRQEIMCSCSKNCSLF</sequence>